<protein>
    <recommendedName>
        <fullName evidence="4">Transposase family Tnp2 protein</fullName>
    </recommendedName>
</protein>
<dbReference type="OrthoDB" id="6613063at2759"/>
<organism evidence="2 3">
    <name type="scientific">Ceratobasidium theobromae</name>
    <dbReference type="NCBI Taxonomy" id="1582974"/>
    <lineage>
        <taxon>Eukaryota</taxon>
        <taxon>Fungi</taxon>
        <taxon>Dikarya</taxon>
        <taxon>Basidiomycota</taxon>
        <taxon>Agaricomycotina</taxon>
        <taxon>Agaricomycetes</taxon>
        <taxon>Cantharellales</taxon>
        <taxon>Ceratobasidiaceae</taxon>
        <taxon>Ceratobasidium</taxon>
    </lineage>
</organism>
<dbReference type="AlphaFoldDB" id="A0A5N5Q991"/>
<dbReference type="PANTHER" id="PTHR46579:SF1">
    <property type="entry name" value="F5_8 TYPE C DOMAIN-CONTAINING PROTEIN"/>
    <property type="match status" value="1"/>
</dbReference>
<comment type="caution">
    <text evidence="2">The sequence shown here is derived from an EMBL/GenBank/DDBJ whole genome shotgun (WGS) entry which is preliminary data.</text>
</comment>
<evidence type="ECO:0008006" key="4">
    <source>
        <dbReference type="Google" id="ProtNLM"/>
    </source>
</evidence>
<accession>A0A5N5Q991</accession>
<evidence type="ECO:0000313" key="3">
    <source>
        <dbReference type="Proteomes" id="UP000383932"/>
    </source>
</evidence>
<reference evidence="2 3" key="1">
    <citation type="journal article" date="2019" name="Fungal Biol. Biotechnol.">
        <title>Draft genome sequence of fastidious pathogen Ceratobasidium theobromae, which causes vascular-streak dieback in Theobroma cacao.</title>
        <authorList>
            <person name="Ali S.S."/>
            <person name="Asman A."/>
            <person name="Shao J."/>
            <person name="Firmansyah A.P."/>
            <person name="Susilo A.W."/>
            <person name="Rosmana A."/>
            <person name="McMahon P."/>
            <person name="Junaid M."/>
            <person name="Guest D."/>
            <person name="Kheng T.Y."/>
            <person name="Meinhardt L.W."/>
            <person name="Bailey B.A."/>
        </authorList>
    </citation>
    <scope>NUCLEOTIDE SEQUENCE [LARGE SCALE GENOMIC DNA]</scope>
    <source>
        <strain evidence="2 3">CT2</strain>
    </source>
</reference>
<proteinExistence type="predicted"/>
<dbReference type="InterPro" id="IPR004242">
    <property type="entry name" value="Transposase_21"/>
</dbReference>
<evidence type="ECO:0000313" key="2">
    <source>
        <dbReference type="EMBL" id="KAB5587991.1"/>
    </source>
</evidence>
<gene>
    <name evidence="2" type="ORF">CTheo_8568</name>
</gene>
<dbReference type="EMBL" id="SSOP01000629">
    <property type="protein sequence ID" value="KAB5587991.1"/>
    <property type="molecule type" value="Genomic_DNA"/>
</dbReference>
<dbReference type="Pfam" id="PF02992">
    <property type="entry name" value="Transposase_21"/>
    <property type="match status" value="1"/>
</dbReference>
<evidence type="ECO:0000256" key="1">
    <source>
        <dbReference type="SAM" id="MobiDB-lite"/>
    </source>
</evidence>
<dbReference type="PANTHER" id="PTHR46579">
    <property type="entry name" value="F5/8 TYPE C DOMAIN-CONTAINING PROTEIN-RELATED"/>
    <property type="match status" value="1"/>
</dbReference>
<feature type="region of interest" description="Disordered" evidence="1">
    <location>
        <begin position="50"/>
        <end position="107"/>
    </location>
</feature>
<feature type="compositionally biased region" description="Acidic residues" evidence="1">
    <location>
        <begin position="78"/>
        <end position="91"/>
    </location>
</feature>
<feature type="compositionally biased region" description="Polar residues" evidence="1">
    <location>
        <begin position="94"/>
        <end position="104"/>
    </location>
</feature>
<feature type="compositionally biased region" description="Low complexity" evidence="1">
    <location>
        <begin position="50"/>
        <end position="59"/>
    </location>
</feature>
<dbReference type="Proteomes" id="UP000383932">
    <property type="component" value="Unassembled WGS sequence"/>
</dbReference>
<keyword evidence="3" id="KW-1185">Reference proteome</keyword>
<name>A0A5N5Q991_9AGAM</name>
<sequence>MDELVQAPDGHHNIPNVRVDQDLGQDVHENNNWLGGDDFRSDIDALRNSSESSSISKSSLPPDIPNTIHHNPPVTIEDWPETLLDEPDDFEANSLDNTPTNSDLESLDQDSPFIEQMAPPTLDPDRETELNDQELRELLEEHLGTLDEDEWYELYCRVLGTKDINTLKFLASRLRTHFSRTTYEDLRNNVCKSLQIPSKFIAWRHLRILSGLETRAYDCCIKSCICYLGKYKDRTSCQHCGEERFNRNGKPRQVFHYTPLIPQLRALFQNTTMVKKLHYRTTVESKHKPGVIQDVFDGEHYRKLRATQLSPDSSYHFFDNPEDIALSLSTDGFTLFKWRRWGLSTAWPIILINNNLSPKIRTRLENVICIGMIPGPSQCKDLNSFLIPLIEELLGLEQGVPSTGVSPEGQIAEWDCNDLPMRTHALFLEHTEKILAARTKKKRNELAKHYGINALSVFSRLRSFDLASCAPYDIMHLFFENLVPNLILHWTGNFKQLDQGIGNYQLSETAWKTIGEETAGSVSMIPTDFVGTLPDIAQDGSLYKAEAYAFWIQYIAPIVLKDRLPAQYYQHTLLLCEIIMTCLEFLVTSNKIDQLDTMVKKWVMQYEEYYYQYDTARLPACPLTIHAILHIPFYLRQTGPLWASWAFVMERFCGHLVPAVKNRIRPYDHLDNYVQRHAQMQIVSVVYNLPVLSHTPAAKHHTEGGVEISSRETIYPEFPLLVLGAPVTKFAKAKKKLIKWFTQYFSMVYGLQDARYLRSRIDRKSVIRYGRLRMAGDGDQFRTANLITRDPNAQDNSFVRYALLPNANAAFRNRPDIPYRENQYGRLLDIYHVIYIEDDGTRKVYLLAFIQPCNTNGLDATLLESPVVTYDLRQVKQGENTWAIVDRSRGGVRAEFVDDECNEPN</sequence>